<feature type="active site" description="Tele-UMP-histidine intermediate" evidence="1">
    <location>
        <position position="182"/>
    </location>
</feature>
<evidence type="ECO:0000313" key="4">
    <source>
        <dbReference type="Proteomes" id="UP000178710"/>
    </source>
</evidence>
<dbReference type="Proteomes" id="UP000178710">
    <property type="component" value="Unassembled WGS sequence"/>
</dbReference>
<evidence type="ECO:0000313" key="3">
    <source>
        <dbReference type="EMBL" id="OHA01327.1"/>
    </source>
</evidence>
<accession>A0A1G2KPJ9</accession>
<protein>
    <recommendedName>
        <fullName evidence="2">DUF4921 domain-containing protein</fullName>
    </recommendedName>
</protein>
<dbReference type="PIRSF" id="PIRSF000808">
    <property type="entry name" value="GalT"/>
    <property type="match status" value="1"/>
</dbReference>
<dbReference type="InterPro" id="IPR036265">
    <property type="entry name" value="HIT-like_sf"/>
</dbReference>
<name>A0A1G2KPJ9_9BACT</name>
<dbReference type="Pfam" id="PF16268">
    <property type="entry name" value="DUF4921"/>
    <property type="match status" value="1"/>
</dbReference>
<dbReference type="EMBL" id="MHQK01000030">
    <property type="protein sequence ID" value="OHA01327.1"/>
    <property type="molecule type" value="Genomic_DNA"/>
</dbReference>
<dbReference type="Gene3D" id="3.30.428.10">
    <property type="entry name" value="HIT-like"/>
    <property type="match status" value="2"/>
</dbReference>
<dbReference type="GO" id="GO:0008108">
    <property type="term" value="F:UDP-glucose:hexose-1-phosphate uridylyltransferase activity"/>
    <property type="evidence" value="ECO:0007669"/>
    <property type="project" value="InterPro"/>
</dbReference>
<reference evidence="3 4" key="1">
    <citation type="journal article" date="2016" name="Nat. Commun.">
        <title>Thousands of microbial genomes shed light on interconnected biogeochemical processes in an aquifer system.</title>
        <authorList>
            <person name="Anantharaman K."/>
            <person name="Brown C.T."/>
            <person name="Hug L.A."/>
            <person name="Sharon I."/>
            <person name="Castelle C.J."/>
            <person name="Probst A.J."/>
            <person name="Thomas B.C."/>
            <person name="Singh A."/>
            <person name="Wilkins M.J."/>
            <person name="Karaoz U."/>
            <person name="Brodie E.L."/>
            <person name="Williams K.H."/>
            <person name="Hubbard S.S."/>
            <person name="Banfield J.F."/>
        </authorList>
    </citation>
    <scope>NUCLEOTIDE SEQUENCE [LARGE SCALE GENOMIC DNA]</scope>
</reference>
<dbReference type="InterPro" id="IPR032576">
    <property type="entry name" value="DUF4921"/>
</dbReference>
<evidence type="ECO:0000259" key="2">
    <source>
        <dbReference type="Pfam" id="PF16268"/>
    </source>
</evidence>
<dbReference type="SUPFAM" id="SSF54197">
    <property type="entry name" value="HIT-like"/>
    <property type="match status" value="2"/>
</dbReference>
<sequence length="354" mass="39921">MSQSNNRPNYSELRRDIVSGDWVVIATGRARRPDEFISNTPAVTTKDHIKDCPFESLEDGALLIVTNTGELLMASMEEGKKAKDWAVEVMPNKFPAFAPHQDCPALNHRGPYEMIDGVGFHEVIVMRPHARPIALQTPKEVELLIRAYRSRFKTLDPEACVKYISILHNHGHEAGASIVHPHSQLIAIPVVPPDVSRSLAGSERYFADKKSCVHCVMIEFERKEKERLVFENDHFVGFAPYVSRAAFEVRIFPKLHSPEFQNISEEEIPSFAEALQTSLARLHFGLNNPSYNFFLHTSPVDGDKGYGHYHWHVEILPKTSTWGGFEFGTGIKISTIMPEDAAAFLRDVKIPHQA</sequence>
<dbReference type="InterPro" id="IPR053177">
    <property type="entry name" value="ADP-glucose_phosphorylase"/>
</dbReference>
<gene>
    <name evidence="3" type="ORF">A3C12_00240</name>
</gene>
<dbReference type="GO" id="GO:0008270">
    <property type="term" value="F:zinc ion binding"/>
    <property type="evidence" value="ECO:0007669"/>
    <property type="project" value="InterPro"/>
</dbReference>
<feature type="domain" description="DUF4921" evidence="2">
    <location>
        <begin position="158"/>
        <end position="340"/>
    </location>
</feature>
<organism evidence="3 4">
    <name type="scientific">Candidatus Sungbacteria bacterium RIFCSPHIGHO2_02_FULL_49_20</name>
    <dbReference type="NCBI Taxonomy" id="1802272"/>
    <lineage>
        <taxon>Bacteria</taxon>
        <taxon>Candidatus Sungiibacteriota</taxon>
    </lineage>
</organism>
<dbReference type="AlphaFoldDB" id="A0A1G2KPJ9"/>
<dbReference type="PANTHER" id="PTHR42763">
    <property type="entry name" value="ADP-GLUCOSE PHOSPHORYLASE"/>
    <property type="match status" value="1"/>
</dbReference>
<comment type="caution">
    <text evidence="3">The sequence shown here is derived from an EMBL/GenBank/DDBJ whole genome shotgun (WGS) entry which is preliminary data.</text>
</comment>
<dbReference type="InterPro" id="IPR001937">
    <property type="entry name" value="GalP_UDPtransf1"/>
</dbReference>
<dbReference type="PANTHER" id="PTHR42763:SF2">
    <property type="entry name" value="ADP-GLUCOSE PHOSPHORYLASE"/>
    <property type="match status" value="1"/>
</dbReference>
<proteinExistence type="predicted"/>
<dbReference type="GO" id="GO:0006012">
    <property type="term" value="P:galactose metabolic process"/>
    <property type="evidence" value="ECO:0007669"/>
    <property type="project" value="InterPro"/>
</dbReference>
<evidence type="ECO:0000256" key="1">
    <source>
        <dbReference type="PIRSR" id="PIRSR000808-1"/>
    </source>
</evidence>